<dbReference type="Proteomes" id="UP000828390">
    <property type="component" value="Unassembled WGS sequence"/>
</dbReference>
<protein>
    <submittedName>
        <fullName evidence="1">Uncharacterized protein</fullName>
    </submittedName>
</protein>
<comment type="caution">
    <text evidence="1">The sequence shown here is derived from an EMBL/GenBank/DDBJ whole genome shotgun (WGS) entry which is preliminary data.</text>
</comment>
<evidence type="ECO:0000313" key="2">
    <source>
        <dbReference type="Proteomes" id="UP000828390"/>
    </source>
</evidence>
<organism evidence="1 2">
    <name type="scientific">Dreissena polymorpha</name>
    <name type="common">Zebra mussel</name>
    <name type="synonym">Mytilus polymorpha</name>
    <dbReference type="NCBI Taxonomy" id="45954"/>
    <lineage>
        <taxon>Eukaryota</taxon>
        <taxon>Metazoa</taxon>
        <taxon>Spiralia</taxon>
        <taxon>Lophotrochozoa</taxon>
        <taxon>Mollusca</taxon>
        <taxon>Bivalvia</taxon>
        <taxon>Autobranchia</taxon>
        <taxon>Heteroconchia</taxon>
        <taxon>Euheterodonta</taxon>
        <taxon>Imparidentia</taxon>
        <taxon>Neoheterodontei</taxon>
        <taxon>Myida</taxon>
        <taxon>Dreissenoidea</taxon>
        <taxon>Dreissenidae</taxon>
        <taxon>Dreissena</taxon>
    </lineage>
</organism>
<sequence>MSSYQNPTGNSQQELSSFYRTEVNSRAKPLFPKRLLLQLDHVVVTCMLIPFDVASSILVPLKSQGLPLERPGRELLSSPCSPVSV</sequence>
<dbReference type="AlphaFoldDB" id="A0A9D4K663"/>
<name>A0A9D4K663_DREPO</name>
<evidence type="ECO:0000313" key="1">
    <source>
        <dbReference type="EMBL" id="KAH3833651.1"/>
    </source>
</evidence>
<reference evidence="1" key="2">
    <citation type="submission" date="2020-11" db="EMBL/GenBank/DDBJ databases">
        <authorList>
            <person name="McCartney M.A."/>
            <person name="Auch B."/>
            <person name="Kono T."/>
            <person name="Mallez S."/>
            <person name="Becker A."/>
            <person name="Gohl D.M."/>
            <person name="Silverstein K.A.T."/>
            <person name="Koren S."/>
            <person name="Bechman K.B."/>
            <person name="Herman A."/>
            <person name="Abrahante J.E."/>
            <person name="Garbe J."/>
        </authorList>
    </citation>
    <scope>NUCLEOTIDE SEQUENCE</scope>
    <source>
        <strain evidence="1">Duluth1</strain>
        <tissue evidence="1">Whole animal</tissue>
    </source>
</reference>
<reference evidence="1" key="1">
    <citation type="journal article" date="2019" name="bioRxiv">
        <title>The Genome of the Zebra Mussel, Dreissena polymorpha: A Resource for Invasive Species Research.</title>
        <authorList>
            <person name="McCartney M.A."/>
            <person name="Auch B."/>
            <person name="Kono T."/>
            <person name="Mallez S."/>
            <person name="Zhang Y."/>
            <person name="Obille A."/>
            <person name="Becker A."/>
            <person name="Abrahante J.E."/>
            <person name="Garbe J."/>
            <person name="Badalamenti J.P."/>
            <person name="Herman A."/>
            <person name="Mangelson H."/>
            <person name="Liachko I."/>
            <person name="Sullivan S."/>
            <person name="Sone E.D."/>
            <person name="Koren S."/>
            <person name="Silverstein K.A.T."/>
            <person name="Beckman K.B."/>
            <person name="Gohl D.M."/>
        </authorList>
    </citation>
    <scope>NUCLEOTIDE SEQUENCE</scope>
    <source>
        <strain evidence="1">Duluth1</strain>
        <tissue evidence="1">Whole animal</tissue>
    </source>
</reference>
<proteinExistence type="predicted"/>
<accession>A0A9D4K663</accession>
<keyword evidence="2" id="KW-1185">Reference proteome</keyword>
<gene>
    <name evidence="1" type="ORF">DPMN_106964</name>
</gene>
<dbReference type="EMBL" id="JAIWYP010000004">
    <property type="protein sequence ID" value="KAH3833651.1"/>
    <property type="molecule type" value="Genomic_DNA"/>
</dbReference>